<gene>
    <name evidence="3" type="ORF">BSZ39_10570</name>
</gene>
<evidence type="ECO:0000256" key="1">
    <source>
        <dbReference type="SAM" id="MobiDB-lite"/>
    </source>
</evidence>
<evidence type="ECO:0000256" key="2">
    <source>
        <dbReference type="SAM" id="Phobius"/>
    </source>
</evidence>
<feature type="compositionally biased region" description="Low complexity" evidence="1">
    <location>
        <begin position="268"/>
        <end position="285"/>
    </location>
</feature>
<reference evidence="4" key="1">
    <citation type="submission" date="2016-12" db="EMBL/GenBank/DDBJ databases">
        <authorList>
            <person name="Meng X."/>
        </authorList>
    </citation>
    <scope>NUCLEOTIDE SEQUENCE [LARGE SCALE GENOMIC DNA]</scope>
    <source>
        <strain evidence="4">DSM 19116</strain>
    </source>
</reference>
<keyword evidence="2" id="KW-0812">Transmembrane</keyword>
<feature type="compositionally biased region" description="Basic and acidic residues" evidence="1">
    <location>
        <begin position="310"/>
        <end position="322"/>
    </location>
</feature>
<sequence length="322" mass="34313">MATTSKSPPARRILAFLFLPLMLLLASCEMKAHTEFFEDDTSKTSMEMSLPKQQAEMFGMANCDAMKKQIDKQNGGKAAEETVVEDKSDDTNVRCVISSKEAQPISEMNSDGRTVEHKDGKFIVTSKADTSADAATAEAMFGAANFSFRFTFPGKVESVEGDVPEDSYTIDGNSVEFTKISAMTKQFTITAADKAGGAGGSLLWIILGVLAALLILGALAFFFLKNRNKSADPAESAPYGGPADAQASPYGAPAPATYGEDALRPAHEAIAPAEEPVAPADPEAPLSQYDPNVDVENKPHEGSDPVLGYKELRADEGETPRS</sequence>
<feature type="region of interest" description="Disordered" evidence="1">
    <location>
        <begin position="233"/>
        <end position="322"/>
    </location>
</feature>
<organism evidence="3 4">
    <name type="scientific">Bowdeniella nasicola</name>
    <dbReference type="NCBI Taxonomy" id="208480"/>
    <lineage>
        <taxon>Bacteria</taxon>
        <taxon>Bacillati</taxon>
        <taxon>Actinomycetota</taxon>
        <taxon>Actinomycetes</taxon>
        <taxon>Actinomycetales</taxon>
        <taxon>Actinomycetaceae</taxon>
        <taxon>Bowdeniella</taxon>
    </lineage>
</organism>
<dbReference type="Proteomes" id="UP000185628">
    <property type="component" value="Unassembled WGS sequence"/>
</dbReference>
<feature type="transmembrane region" description="Helical" evidence="2">
    <location>
        <begin position="202"/>
        <end position="224"/>
    </location>
</feature>
<keyword evidence="2" id="KW-0472">Membrane</keyword>
<proteinExistence type="predicted"/>
<dbReference type="RefSeq" id="WP_073717298.1">
    <property type="nucleotide sequence ID" value="NZ_MQVR01000075.1"/>
</dbReference>
<evidence type="ECO:0000313" key="3">
    <source>
        <dbReference type="EMBL" id="OKL53241.1"/>
    </source>
</evidence>
<dbReference type="OrthoDB" id="4793553at2"/>
<dbReference type="AlphaFoldDB" id="A0A1Q5Q037"/>
<dbReference type="PROSITE" id="PS51257">
    <property type="entry name" value="PROKAR_LIPOPROTEIN"/>
    <property type="match status" value="1"/>
</dbReference>
<comment type="caution">
    <text evidence="3">The sequence shown here is derived from an EMBL/GenBank/DDBJ whole genome shotgun (WGS) entry which is preliminary data.</text>
</comment>
<accession>A0A1Q5Q037</accession>
<keyword evidence="4" id="KW-1185">Reference proteome</keyword>
<dbReference type="EMBL" id="MQVR01000075">
    <property type="protein sequence ID" value="OKL53241.1"/>
    <property type="molecule type" value="Genomic_DNA"/>
</dbReference>
<evidence type="ECO:0000313" key="4">
    <source>
        <dbReference type="Proteomes" id="UP000185628"/>
    </source>
</evidence>
<name>A0A1Q5Q037_9ACTO</name>
<keyword evidence="2" id="KW-1133">Transmembrane helix</keyword>
<protein>
    <submittedName>
        <fullName evidence="3">Uncharacterized protein</fullName>
    </submittedName>
</protein>